<feature type="transmembrane region" description="Helical" evidence="1">
    <location>
        <begin position="12"/>
        <end position="36"/>
    </location>
</feature>
<evidence type="ECO:0000256" key="1">
    <source>
        <dbReference type="SAM" id="Phobius"/>
    </source>
</evidence>
<keyword evidence="1" id="KW-0472">Membrane</keyword>
<keyword evidence="1" id="KW-1133">Transmembrane helix</keyword>
<dbReference type="PATRIC" id="fig|1159049.3.peg.1048"/>
<evidence type="ECO:0000313" key="2">
    <source>
        <dbReference type="EMBL" id="EMH28072.1"/>
    </source>
</evidence>
<keyword evidence="1" id="KW-0812">Transmembrane</keyword>
<proteinExistence type="predicted"/>
<comment type="caution">
    <text evidence="2">The sequence shown here is derived from an EMBL/GenBank/DDBJ whole genome shotgun (WGS) entry which is preliminary data.</text>
</comment>
<dbReference type="HOGENOM" id="CLU_3200660_0_0_7"/>
<name>M3R9L5_HELPX</name>
<sequence length="45" mass="5372">MFWSGCRHSLILVARAFEFFNTAFWVYCLIGVFLLCKKQLKQLDQ</sequence>
<organism evidence="2 3">
    <name type="scientific">Helicobacter pylori GAM265BSii</name>
    <dbReference type="NCBI Taxonomy" id="1159049"/>
    <lineage>
        <taxon>Bacteria</taxon>
        <taxon>Pseudomonadati</taxon>
        <taxon>Campylobacterota</taxon>
        <taxon>Epsilonproteobacteria</taxon>
        <taxon>Campylobacterales</taxon>
        <taxon>Helicobacteraceae</taxon>
        <taxon>Helicobacter</taxon>
    </lineage>
</organism>
<reference evidence="2 3" key="1">
    <citation type="submission" date="2012-12" db="EMBL/GenBank/DDBJ databases">
        <authorList>
            <person name="Weinstock G."/>
            <person name="Sodergren E."/>
            <person name="Lobos E.A."/>
            <person name="Fulton L."/>
            <person name="Fulton R."/>
            <person name="Courtney L."/>
            <person name="Fronick C."/>
            <person name="O'Laughlin M."/>
            <person name="Godfrey J."/>
            <person name="Wilson R.M."/>
            <person name="Miner T."/>
            <person name="Farmer C."/>
            <person name="Delehaunty K."/>
            <person name="Cordes M."/>
            <person name="Minx P."/>
            <person name="Tomlinson C."/>
            <person name="Chen J."/>
            <person name="Wollam A."/>
            <person name="Pepin K.H."/>
            <person name="Bhonagiri V."/>
            <person name="Zhang X."/>
            <person name="Suruliraj S."/>
            <person name="Antonio M."/>
            <person name="Secka O."/>
            <person name="Thomas J."/>
            <person name="Warren W."/>
            <person name="Mitreva M."/>
            <person name="Mardis E.R."/>
            <person name="Wilson R.K."/>
        </authorList>
    </citation>
    <scope>NUCLEOTIDE SEQUENCE [LARGE SCALE GENOMIC DNA]</scope>
    <source>
        <strain evidence="2 3">GAM265BSii</strain>
    </source>
</reference>
<gene>
    <name evidence="2" type="ORF">HMPREF1421_01120</name>
</gene>
<dbReference type="Proteomes" id="UP000011872">
    <property type="component" value="Unassembled WGS sequence"/>
</dbReference>
<protein>
    <submittedName>
        <fullName evidence="2">Uncharacterized protein</fullName>
    </submittedName>
</protein>
<evidence type="ECO:0000313" key="3">
    <source>
        <dbReference type="Proteomes" id="UP000011872"/>
    </source>
</evidence>
<dbReference type="EMBL" id="APDY01000060">
    <property type="protein sequence ID" value="EMH28072.1"/>
    <property type="molecule type" value="Genomic_DNA"/>
</dbReference>
<accession>M3R9L5</accession>
<dbReference type="AlphaFoldDB" id="M3R9L5"/>